<evidence type="ECO:0000256" key="1">
    <source>
        <dbReference type="SAM" id="MobiDB-lite"/>
    </source>
</evidence>
<dbReference type="EMBL" id="JADFTS010000003">
    <property type="protein sequence ID" value="KAF9615061.1"/>
    <property type="molecule type" value="Genomic_DNA"/>
</dbReference>
<comment type="caution">
    <text evidence="2">The sequence shown here is derived from an EMBL/GenBank/DDBJ whole genome shotgun (WGS) entry which is preliminary data.</text>
</comment>
<sequence length="156" mass="17587">MRLWCCCFGDIWEKMNEGKGEENGYGDLGNDESRSLDSRRRKALDRFMDGEGSSGTAVEGESSAGMELGMGSSSNFDEFGSGSNEGIIINVDFLDDVIPVQMTKGSRDSQHKRAKVHSDYMEHHYENVLSLGLDRLPHVLMWDIIYLWILFHDTAK</sequence>
<gene>
    <name evidence="2" type="ORF">IFM89_021632</name>
</gene>
<dbReference type="AlphaFoldDB" id="A0A835IC17"/>
<protein>
    <submittedName>
        <fullName evidence="2">Uncharacterized protein</fullName>
    </submittedName>
</protein>
<evidence type="ECO:0000313" key="2">
    <source>
        <dbReference type="EMBL" id="KAF9615061.1"/>
    </source>
</evidence>
<reference evidence="2 3" key="1">
    <citation type="submission" date="2020-10" db="EMBL/GenBank/DDBJ databases">
        <title>The Coptis chinensis genome and diversification of protoberbering-type alkaloids.</title>
        <authorList>
            <person name="Wang B."/>
            <person name="Shu S."/>
            <person name="Song C."/>
            <person name="Liu Y."/>
        </authorList>
    </citation>
    <scope>NUCLEOTIDE SEQUENCE [LARGE SCALE GENOMIC DNA]</scope>
    <source>
        <strain evidence="2">HL-2020</strain>
        <tissue evidence="2">Leaf</tissue>
    </source>
</reference>
<dbReference type="Proteomes" id="UP000631114">
    <property type="component" value="Unassembled WGS sequence"/>
</dbReference>
<evidence type="ECO:0000313" key="3">
    <source>
        <dbReference type="Proteomes" id="UP000631114"/>
    </source>
</evidence>
<name>A0A835IC17_9MAGN</name>
<feature type="region of interest" description="Disordered" evidence="1">
    <location>
        <begin position="48"/>
        <end position="71"/>
    </location>
</feature>
<keyword evidence="3" id="KW-1185">Reference proteome</keyword>
<accession>A0A835IC17</accession>
<proteinExistence type="predicted"/>
<organism evidence="2 3">
    <name type="scientific">Coptis chinensis</name>
    <dbReference type="NCBI Taxonomy" id="261450"/>
    <lineage>
        <taxon>Eukaryota</taxon>
        <taxon>Viridiplantae</taxon>
        <taxon>Streptophyta</taxon>
        <taxon>Embryophyta</taxon>
        <taxon>Tracheophyta</taxon>
        <taxon>Spermatophyta</taxon>
        <taxon>Magnoliopsida</taxon>
        <taxon>Ranunculales</taxon>
        <taxon>Ranunculaceae</taxon>
        <taxon>Coptidoideae</taxon>
        <taxon>Coptis</taxon>
    </lineage>
</organism>